<sequence>MKRIGLSALALTVATGGAVVAETHMTDDATFSGVVSPEVSQNVLRAENIIDADIYTLEAEYDETTWFDTDYYDEIDTDWEEIGEIEDIVISRDGQIMGLVAEVGGWLDIGDNDVIIDMNDLRLVGDTVGNVAFVTRLSEEQLEARQEVDDAWGW</sequence>
<proteinExistence type="predicted"/>
<keyword evidence="4" id="KW-1185">Reference proteome</keyword>
<dbReference type="InterPro" id="IPR027275">
    <property type="entry name" value="PRC-brl_dom"/>
</dbReference>
<dbReference type="RefSeq" id="WP_093419878.1">
    <property type="nucleotide sequence ID" value="NZ_FOXA01000004.1"/>
</dbReference>
<dbReference type="Gene3D" id="2.30.30.240">
    <property type="entry name" value="PRC-barrel domain"/>
    <property type="match status" value="1"/>
</dbReference>
<dbReference type="EMBL" id="FOXA01000004">
    <property type="protein sequence ID" value="SFP27272.1"/>
    <property type="molecule type" value="Genomic_DNA"/>
</dbReference>
<feature type="signal peptide" evidence="1">
    <location>
        <begin position="1"/>
        <end position="21"/>
    </location>
</feature>
<gene>
    <name evidence="3" type="ORF">SAMN04488047_104163</name>
</gene>
<accession>A0A1I5NZR3</accession>
<dbReference type="InterPro" id="IPR011033">
    <property type="entry name" value="PRC_barrel-like_sf"/>
</dbReference>
<feature type="chain" id="PRO_5011607380" evidence="1">
    <location>
        <begin position="22"/>
        <end position="154"/>
    </location>
</feature>
<evidence type="ECO:0000313" key="3">
    <source>
        <dbReference type="EMBL" id="SFP27272.1"/>
    </source>
</evidence>
<evidence type="ECO:0000256" key="1">
    <source>
        <dbReference type="SAM" id="SignalP"/>
    </source>
</evidence>
<evidence type="ECO:0000259" key="2">
    <source>
        <dbReference type="Pfam" id="PF05239"/>
    </source>
</evidence>
<keyword evidence="1" id="KW-0732">Signal</keyword>
<evidence type="ECO:0000313" key="4">
    <source>
        <dbReference type="Proteomes" id="UP000199356"/>
    </source>
</evidence>
<dbReference type="SUPFAM" id="SSF50346">
    <property type="entry name" value="PRC-barrel domain"/>
    <property type="match status" value="1"/>
</dbReference>
<feature type="domain" description="PRC-barrel" evidence="2">
    <location>
        <begin position="76"/>
        <end position="128"/>
    </location>
</feature>
<reference evidence="3 4" key="1">
    <citation type="submission" date="2016-10" db="EMBL/GenBank/DDBJ databases">
        <authorList>
            <person name="de Groot N.N."/>
        </authorList>
    </citation>
    <scope>NUCLEOTIDE SEQUENCE [LARGE SCALE GENOMIC DNA]</scope>
    <source>
        <strain evidence="3 4">DSM 19547</strain>
    </source>
</reference>
<protein>
    <submittedName>
        <fullName evidence="3">PRC-barrel domain-containing protein</fullName>
    </submittedName>
</protein>
<dbReference type="STRING" id="441119.SAMN04488047_104163"/>
<name>A0A1I5NZR3_9RHOB</name>
<dbReference type="OrthoDB" id="6158291at2"/>
<organism evidence="3 4">
    <name type="scientific">Tranquillimonas alkanivorans</name>
    <dbReference type="NCBI Taxonomy" id="441119"/>
    <lineage>
        <taxon>Bacteria</taxon>
        <taxon>Pseudomonadati</taxon>
        <taxon>Pseudomonadota</taxon>
        <taxon>Alphaproteobacteria</taxon>
        <taxon>Rhodobacterales</taxon>
        <taxon>Roseobacteraceae</taxon>
        <taxon>Tranquillimonas</taxon>
    </lineage>
</organism>
<dbReference type="Proteomes" id="UP000199356">
    <property type="component" value="Unassembled WGS sequence"/>
</dbReference>
<dbReference type="Pfam" id="PF05239">
    <property type="entry name" value="PRC"/>
    <property type="match status" value="1"/>
</dbReference>
<dbReference type="AlphaFoldDB" id="A0A1I5NZR3"/>